<name>A0AAW0JPW1_QUESU</name>
<dbReference type="AlphaFoldDB" id="A0AAW0JPW1"/>
<evidence type="ECO:0000313" key="1">
    <source>
        <dbReference type="EMBL" id="KAK7828271.1"/>
    </source>
</evidence>
<keyword evidence="2" id="KW-1185">Reference proteome</keyword>
<proteinExistence type="predicted"/>
<reference evidence="1 2" key="1">
    <citation type="journal article" date="2018" name="Sci. Data">
        <title>The draft genome sequence of cork oak.</title>
        <authorList>
            <person name="Ramos A.M."/>
            <person name="Usie A."/>
            <person name="Barbosa P."/>
            <person name="Barros P.M."/>
            <person name="Capote T."/>
            <person name="Chaves I."/>
            <person name="Simoes F."/>
            <person name="Abreu I."/>
            <person name="Carrasquinho I."/>
            <person name="Faro C."/>
            <person name="Guimaraes J.B."/>
            <person name="Mendonca D."/>
            <person name="Nobrega F."/>
            <person name="Rodrigues L."/>
            <person name="Saibo N.J.M."/>
            <person name="Varela M.C."/>
            <person name="Egas C."/>
            <person name="Matos J."/>
            <person name="Miguel C.M."/>
            <person name="Oliveira M.M."/>
            <person name="Ricardo C.P."/>
            <person name="Goncalves S."/>
        </authorList>
    </citation>
    <scope>NUCLEOTIDE SEQUENCE [LARGE SCALE GENOMIC DNA]</scope>
    <source>
        <strain evidence="2">cv. HL8</strain>
    </source>
</reference>
<gene>
    <name evidence="1" type="ORF">CFP56_030444</name>
</gene>
<organism evidence="1 2">
    <name type="scientific">Quercus suber</name>
    <name type="common">Cork oak</name>
    <dbReference type="NCBI Taxonomy" id="58331"/>
    <lineage>
        <taxon>Eukaryota</taxon>
        <taxon>Viridiplantae</taxon>
        <taxon>Streptophyta</taxon>
        <taxon>Embryophyta</taxon>
        <taxon>Tracheophyta</taxon>
        <taxon>Spermatophyta</taxon>
        <taxon>Magnoliopsida</taxon>
        <taxon>eudicotyledons</taxon>
        <taxon>Gunneridae</taxon>
        <taxon>Pentapetalae</taxon>
        <taxon>rosids</taxon>
        <taxon>fabids</taxon>
        <taxon>Fagales</taxon>
        <taxon>Fagaceae</taxon>
        <taxon>Quercus</taxon>
    </lineage>
</organism>
<dbReference type="Proteomes" id="UP000237347">
    <property type="component" value="Unassembled WGS sequence"/>
</dbReference>
<sequence length="66" mass="7461">MQTGSANSREMFSRKIVSPIQKVYPTVTQMAPPSLNNQENAEKNIALFFLRISWTSVLLDLHPISL</sequence>
<comment type="caution">
    <text evidence="1">The sequence shown here is derived from an EMBL/GenBank/DDBJ whole genome shotgun (WGS) entry which is preliminary data.</text>
</comment>
<accession>A0AAW0JPW1</accession>
<dbReference type="EMBL" id="PKMF04000507">
    <property type="protein sequence ID" value="KAK7828271.1"/>
    <property type="molecule type" value="Genomic_DNA"/>
</dbReference>
<evidence type="ECO:0000313" key="2">
    <source>
        <dbReference type="Proteomes" id="UP000237347"/>
    </source>
</evidence>
<protein>
    <submittedName>
        <fullName evidence="1">Uncharacterized protein</fullName>
    </submittedName>
</protein>